<accession>A0A3S5ESE7</accession>
<dbReference type="AlphaFoldDB" id="A0A3S5ESE7"/>
<sequence>MRKMKSLALLTVVFAVIGCSSGNKEVEQLSVDELYNKGASSLQEGDILKLFVI</sequence>
<keyword evidence="1" id="KW-0449">Lipoprotein</keyword>
<organism evidence="1 2">
    <name type="scientific">Rodentibacter pneumotropicus</name>
    <dbReference type="NCBI Taxonomy" id="758"/>
    <lineage>
        <taxon>Bacteria</taxon>
        <taxon>Pseudomonadati</taxon>
        <taxon>Pseudomonadota</taxon>
        <taxon>Gammaproteobacteria</taxon>
        <taxon>Pasteurellales</taxon>
        <taxon>Pasteurellaceae</taxon>
        <taxon>Rodentibacter</taxon>
    </lineage>
</organism>
<name>A0A3S5ESE7_9PAST</name>
<proteinExistence type="predicted"/>
<evidence type="ECO:0000313" key="1">
    <source>
        <dbReference type="EMBL" id="VEH68474.1"/>
    </source>
</evidence>
<dbReference type="EMBL" id="LR134405">
    <property type="protein sequence ID" value="VEH68474.1"/>
    <property type="molecule type" value="Genomic_DNA"/>
</dbReference>
<gene>
    <name evidence="1" type="ORF">NCTC8284_03708</name>
</gene>
<protein>
    <submittedName>
        <fullName evidence="1">Outer membrane assembly lipoprotein</fullName>
    </submittedName>
</protein>
<reference evidence="1 2" key="1">
    <citation type="submission" date="2018-12" db="EMBL/GenBank/DDBJ databases">
        <authorList>
            <consortium name="Pathogen Informatics"/>
        </authorList>
    </citation>
    <scope>NUCLEOTIDE SEQUENCE [LARGE SCALE GENOMIC DNA]</scope>
    <source>
        <strain evidence="1 2">NCTC8284</strain>
    </source>
</reference>
<dbReference type="KEGG" id="rpne:NCTC8284_03708"/>
<evidence type="ECO:0000313" key="2">
    <source>
        <dbReference type="Proteomes" id="UP000278733"/>
    </source>
</evidence>
<dbReference type="PROSITE" id="PS51257">
    <property type="entry name" value="PROKAR_LIPOPROTEIN"/>
    <property type="match status" value="1"/>
</dbReference>
<dbReference type="Proteomes" id="UP000278733">
    <property type="component" value="Chromosome"/>
</dbReference>